<dbReference type="EMBL" id="JBDGHN010000002">
    <property type="protein sequence ID" value="MEN2750142.1"/>
    <property type="molecule type" value="Genomic_DNA"/>
</dbReference>
<dbReference type="Proteomes" id="UP001461960">
    <property type="component" value="Unassembled WGS sequence"/>
</dbReference>
<name>A0ABU9X435_9GAMM</name>
<accession>A0ABU9X435</accession>
<gene>
    <name evidence="1" type="ORF">AAIR29_00710</name>
</gene>
<reference evidence="1 2" key="1">
    <citation type="submission" date="2024-05" db="EMBL/GenBank/DDBJ databases">
        <authorList>
            <person name="Kim H.-Y."/>
            <person name="Kim E."/>
            <person name="Cai Y."/>
            <person name="Yang S.-M."/>
            <person name="Lee W."/>
        </authorList>
    </citation>
    <scope>NUCLEOTIDE SEQUENCE [LARGE SCALE GENOMIC DNA]</scope>
    <source>
        <strain evidence="1 2">FBL11</strain>
    </source>
</reference>
<organism evidence="1 2">
    <name type="scientific">Psychrobacter saeujeotis</name>
    <dbReference type="NCBI Taxonomy" id="3143436"/>
    <lineage>
        <taxon>Bacteria</taxon>
        <taxon>Pseudomonadati</taxon>
        <taxon>Pseudomonadota</taxon>
        <taxon>Gammaproteobacteria</taxon>
        <taxon>Moraxellales</taxon>
        <taxon>Moraxellaceae</taxon>
        <taxon>Psychrobacter</taxon>
    </lineage>
</organism>
<proteinExistence type="predicted"/>
<keyword evidence="2" id="KW-1185">Reference proteome</keyword>
<sequence>MNISCSDQVMVTASMSALGELKIERAVKSMLKGVENREFLVVPGVMANLIRLQLRFFPVKWVNWISNKSVALPIKK</sequence>
<dbReference type="RefSeq" id="WP_299217720.1">
    <property type="nucleotide sequence ID" value="NZ_JBDGHN010000002.1"/>
</dbReference>
<evidence type="ECO:0000313" key="1">
    <source>
        <dbReference type="EMBL" id="MEN2750142.1"/>
    </source>
</evidence>
<evidence type="ECO:0000313" key="2">
    <source>
        <dbReference type="Proteomes" id="UP001461960"/>
    </source>
</evidence>
<comment type="caution">
    <text evidence="1">The sequence shown here is derived from an EMBL/GenBank/DDBJ whole genome shotgun (WGS) entry which is preliminary data.</text>
</comment>
<protein>
    <submittedName>
        <fullName evidence="1">Uncharacterized protein</fullName>
    </submittedName>
</protein>